<name>I2C2T7_BACAY</name>
<organism evidence="1 2">
    <name type="scientific">Bacillus amyloliquefaciens (strain Y2)</name>
    <name type="common">Bacillus amyloliquefaciens subsp. plantarum (strain B9601-Y2)</name>
    <dbReference type="NCBI Taxonomy" id="1155777"/>
    <lineage>
        <taxon>Bacteria</taxon>
        <taxon>Bacillati</taxon>
        <taxon>Bacillota</taxon>
        <taxon>Bacilli</taxon>
        <taxon>Bacillales</taxon>
        <taxon>Bacillaceae</taxon>
        <taxon>Bacillus</taxon>
        <taxon>Bacillus amyloliquefaciens group</taxon>
    </lineage>
</organism>
<reference evidence="1 2" key="1">
    <citation type="journal article" date="2012" name="J. Biotechnol.">
        <title>Genome sequence of the plant growth promoting strain Bacillus amyloliquefaciens subsp. plantarum B9601-Y2 and expression of mersacidin and other secondary metabolites.</title>
        <authorList>
            <person name="He P."/>
            <person name="Hao K."/>
            <person name="Blom J."/>
            <person name="Ruckert C."/>
            <person name="Vater J."/>
            <person name="Mao Z."/>
            <person name="Wu Y."/>
            <person name="Hou M."/>
            <person name="He P."/>
            <person name="He Y."/>
            <person name="Borriss R."/>
        </authorList>
    </citation>
    <scope>NUCLEOTIDE SEQUENCE [LARGE SCALE GENOMIC DNA]</scope>
    <source>
        <strain evidence="1">Y2</strain>
    </source>
</reference>
<dbReference type="PATRIC" id="fig|1126211.3.peg.870"/>
<evidence type="ECO:0000313" key="1">
    <source>
        <dbReference type="EMBL" id="AFJ60961.1"/>
    </source>
</evidence>
<dbReference type="EMBL" id="CP003332">
    <property type="protein sequence ID" value="AFJ60961.1"/>
    <property type="molecule type" value="Genomic_DNA"/>
</dbReference>
<proteinExistence type="predicted"/>
<sequence length="44" mass="4909">MQEEIKRQSDDVARRIIDGGRFLRIHFRGNAGSEGGYSPAFLSA</sequence>
<protein>
    <submittedName>
        <fullName evidence="1">Uncharacterized protein</fullName>
    </submittedName>
</protein>
<dbReference type="KEGG" id="bqy:MUS_0919"/>
<dbReference type="Proteomes" id="UP000002878">
    <property type="component" value="Chromosome"/>
</dbReference>
<gene>
    <name evidence="1" type="ORF">MUS_0919</name>
</gene>
<accession>I2C2T7</accession>
<dbReference type="AlphaFoldDB" id="I2C2T7"/>
<dbReference type="HOGENOM" id="CLU_3076386_0_0_9"/>
<evidence type="ECO:0000313" key="2">
    <source>
        <dbReference type="Proteomes" id="UP000002878"/>
    </source>
</evidence>